<reference evidence="1" key="1">
    <citation type="journal article" date="2020" name="Nature">
        <title>Giant virus diversity and host interactions through global metagenomics.</title>
        <authorList>
            <person name="Schulz F."/>
            <person name="Roux S."/>
            <person name="Paez-Espino D."/>
            <person name="Jungbluth S."/>
            <person name="Walsh D.A."/>
            <person name="Denef V.J."/>
            <person name="McMahon K.D."/>
            <person name="Konstantinidis K.T."/>
            <person name="Eloe-Fadrosh E.A."/>
            <person name="Kyrpides N.C."/>
            <person name="Woyke T."/>
        </authorList>
    </citation>
    <scope>NUCLEOTIDE SEQUENCE</scope>
    <source>
        <strain evidence="1">GVMAG-S-3300010158-109</strain>
    </source>
</reference>
<dbReference type="AlphaFoldDB" id="A0A6C0KI09"/>
<organism evidence="1">
    <name type="scientific">viral metagenome</name>
    <dbReference type="NCBI Taxonomy" id="1070528"/>
    <lineage>
        <taxon>unclassified sequences</taxon>
        <taxon>metagenomes</taxon>
        <taxon>organismal metagenomes</taxon>
    </lineage>
</organism>
<proteinExistence type="predicted"/>
<accession>A0A6C0KI09</accession>
<evidence type="ECO:0000313" key="1">
    <source>
        <dbReference type="EMBL" id="QHU15968.1"/>
    </source>
</evidence>
<name>A0A6C0KI09_9ZZZZ</name>
<protein>
    <submittedName>
        <fullName evidence="1">Uncharacterized protein</fullName>
    </submittedName>
</protein>
<sequence length="184" mass="21816">MKVYIKSLAGSSFEIEVGEAVNSVFEFHQRVADILTRLSYKTFCFRQLALYYYDSEKWARLTDMSRVQEKAEIGYLIHHSDTITEGYRKEFNETGHSFIYSIDEPNCVSLDYDGSYVNRMYINYDSDTKKYSVTENQDQELGIDELFESIEGLIERVNSHKKFKYKMTDETIRNIIHLWYVYGF</sequence>
<dbReference type="EMBL" id="MN740871">
    <property type="protein sequence ID" value="QHU15968.1"/>
    <property type="molecule type" value="Genomic_DNA"/>
</dbReference>